<dbReference type="PRINTS" id="PR00023">
    <property type="entry name" value="ZPELLUCIDA"/>
</dbReference>
<reference evidence="7 8" key="1">
    <citation type="submission" date="2019-07" db="EMBL/GenBank/DDBJ databases">
        <title>Chromosome genome assembly for large yellow croaker.</title>
        <authorList>
            <person name="Xiao S."/>
        </authorList>
    </citation>
    <scope>NUCLEOTIDE SEQUENCE [LARGE SCALE GENOMIC DNA]</scope>
    <source>
        <strain evidence="7">JMULYC20181020</strain>
        <tissue evidence="7">Muscle</tissue>
    </source>
</reference>
<evidence type="ECO:0000256" key="2">
    <source>
        <dbReference type="ARBA" id="ARBA00023157"/>
    </source>
</evidence>
<feature type="chain" id="PRO_5026356408" evidence="5">
    <location>
        <begin position="19"/>
        <end position="356"/>
    </location>
</feature>
<evidence type="ECO:0000256" key="4">
    <source>
        <dbReference type="SAM" id="Phobius"/>
    </source>
</evidence>
<gene>
    <name evidence="7" type="ORF">D5F01_LYC04400</name>
</gene>
<evidence type="ECO:0000256" key="1">
    <source>
        <dbReference type="ARBA" id="ARBA00022729"/>
    </source>
</evidence>
<evidence type="ECO:0000256" key="3">
    <source>
        <dbReference type="ARBA" id="ARBA00023180"/>
    </source>
</evidence>
<name>A0A6G0J1W6_LARCR</name>
<keyword evidence="3" id="KW-0325">Glycoprotein</keyword>
<dbReference type="InterPro" id="IPR055355">
    <property type="entry name" value="ZP-C"/>
</dbReference>
<organism evidence="7 8">
    <name type="scientific">Larimichthys crocea</name>
    <name type="common">Large yellow croaker</name>
    <name type="synonym">Pseudosciaena crocea</name>
    <dbReference type="NCBI Taxonomy" id="215358"/>
    <lineage>
        <taxon>Eukaryota</taxon>
        <taxon>Metazoa</taxon>
        <taxon>Chordata</taxon>
        <taxon>Craniata</taxon>
        <taxon>Vertebrata</taxon>
        <taxon>Euteleostomi</taxon>
        <taxon>Actinopterygii</taxon>
        <taxon>Neopterygii</taxon>
        <taxon>Teleostei</taxon>
        <taxon>Neoteleostei</taxon>
        <taxon>Acanthomorphata</taxon>
        <taxon>Eupercaria</taxon>
        <taxon>Sciaenidae</taxon>
        <taxon>Larimichthys</taxon>
    </lineage>
</organism>
<evidence type="ECO:0000313" key="7">
    <source>
        <dbReference type="EMBL" id="KAE8297759.1"/>
    </source>
</evidence>
<proteinExistence type="predicted"/>
<keyword evidence="2" id="KW-1015">Disulfide bond</keyword>
<feature type="signal peptide" evidence="5">
    <location>
        <begin position="1"/>
        <end position="18"/>
    </location>
</feature>
<dbReference type="PANTHER" id="PTHR14002">
    <property type="entry name" value="ENDOGLIN/TGF-BETA RECEPTOR TYPE III"/>
    <property type="match status" value="1"/>
</dbReference>
<dbReference type="Gene3D" id="2.60.40.3210">
    <property type="entry name" value="Zona pellucida, ZP-N domain"/>
    <property type="match status" value="1"/>
</dbReference>
<dbReference type="EMBL" id="REGW02000004">
    <property type="protein sequence ID" value="KAE8297759.1"/>
    <property type="molecule type" value="Genomic_DNA"/>
</dbReference>
<dbReference type="InterPro" id="IPR001507">
    <property type="entry name" value="ZP_dom"/>
</dbReference>
<dbReference type="SMART" id="SM00241">
    <property type="entry name" value="ZP"/>
    <property type="match status" value="1"/>
</dbReference>
<dbReference type="Gene3D" id="2.60.40.4100">
    <property type="entry name" value="Zona pellucida, ZP-C domain"/>
    <property type="match status" value="1"/>
</dbReference>
<feature type="transmembrane region" description="Helical" evidence="4">
    <location>
        <begin position="313"/>
        <end position="333"/>
    </location>
</feature>
<accession>A0A6G0J1W6</accession>
<dbReference type="InterPro" id="IPR055356">
    <property type="entry name" value="ZP-N"/>
</dbReference>
<dbReference type="PANTHER" id="PTHR14002:SF59">
    <property type="entry name" value="CUB AND ZONA PELLUCIDA-LIKE DOMAIN-CONTAINING PROTEIN 1-RELATED"/>
    <property type="match status" value="1"/>
</dbReference>
<evidence type="ECO:0000256" key="5">
    <source>
        <dbReference type="SAM" id="SignalP"/>
    </source>
</evidence>
<comment type="caution">
    <text evidence="7">The sequence shown here is derived from an EMBL/GenBank/DDBJ whole genome shotgun (WGS) entry which is preliminary data.</text>
</comment>
<keyword evidence="4" id="KW-1133">Transmembrane helix</keyword>
<evidence type="ECO:0000259" key="6">
    <source>
        <dbReference type="PROSITE" id="PS51034"/>
    </source>
</evidence>
<feature type="domain" description="ZP" evidence="6">
    <location>
        <begin position="24"/>
        <end position="272"/>
    </location>
</feature>
<dbReference type="AlphaFoldDB" id="A0A6G0J1W6"/>
<dbReference type="Proteomes" id="UP000424527">
    <property type="component" value="Unassembled WGS sequence"/>
</dbReference>
<sequence length="356" mass="39914">MISFTVSVLLWTALTVTCDKPRVICDESKMTVEVNKGSLKGLSENHLRLNDPTCRLETHSNSTHVIAVVPLSGCGTLVEEDEDNFIFKNEITTRVDRGTAVITRKHRAEILFFCQYPKRGEVSLAFLANRDNIVVEEKGYGTFTYEFVLFKEEYKKVIDPNLYPVDYEVTERIYMQIAATSSVNNTVLFVESCKATPSSNINSRPAYSIIENGCSKDSTLKHHSHSDLKKYRFSMEAFKFIGSYDQVYISCLVMMCERGNRKTRCALGCIEGQRGRVKREAVAQTSRHRIYQGPIRLKRSAGSTGGPVMNLNLVFIAGCLLAAVGVVSAAAAYKAKLSRVKYQPLPAFEYYTKTAL</sequence>
<evidence type="ECO:0000313" key="8">
    <source>
        <dbReference type="Proteomes" id="UP000424527"/>
    </source>
</evidence>
<keyword evidence="1 5" id="KW-0732">Signal</keyword>
<keyword evidence="8" id="KW-1185">Reference proteome</keyword>
<protein>
    <submittedName>
        <fullName evidence="7">CUB and zona pellucida-like domain-containing protein 1</fullName>
    </submittedName>
</protein>
<dbReference type="Pfam" id="PF00100">
    <property type="entry name" value="Zona_pellucida"/>
    <property type="match status" value="1"/>
</dbReference>
<dbReference type="Pfam" id="PF23344">
    <property type="entry name" value="ZP-N"/>
    <property type="match status" value="1"/>
</dbReference>
<dbReference type="InterPro" id="IPR048290">
    <property type="entry name" value="ZP_chr"/>
</dbReference>
<keyword evidence="4" id="KW-0812">Transmembrane</keyword>
<keyword evidence="4" id="KW-0472">Membrane</keyword>
<dbReference type="PROSITE" id="PS51034">
    <property type="entry name" value="ZP_2"/>
    <property type="match status" value="1"/>
</dbReference>
<dbReference type="InterPro" id="IPR042235">
    <property type="entry name" value="ZP-C_dom"/>
</dbReference>